<evidence type="ECO:0000256" key="5">
    <source>
        <dbReference type="SAM" id="Phobius"/>
    </source>
</evidence>
<accession>A0A3T0HU54</accession>
<evidence type="ECO:0000256" key="1">
    <source>
        <dbReference type="ARBA" id="ARBA00004141"/>
    </source>
</evidence>
<dbReference type="STRING" id="1193713.GCA_001636315_03513"/>
<feature type="transmembrane region" description="Helical" evidence="5">
    <location>
        <begin position="358"/>
        <end position="380"/>
    </location>
</feature>
<dbReference type="Pfam" id="PF13515">
    <property type="entry name" value="FUSC_2"/>
    <property type="match status" value="1"/>
</dbReference>
<evidence type="ECO:0000313" key="7">
    <source>
        <dbReference type="EMBL" id="AZU60659.1"/>
    </source>
</evidence>
<proteinExistence type="predicted"/>
<evidence type="ECO:0000256" key="3">
    <source>
        <dbReference type="ARBA" id="ARBA00022989"/>
    </source>
</evidence>
<feature type="transmembrane region" description="Helical" evidence="5">
    <location>
        <begin position="98"/>
        <end position="115"/>
    </location>
</feature>
<evidence type="ECO:0000259" key="6">
    <source>
        <dbReference type="Pfam" id="PF13515"/>
    </source>
</evidence>
<feature type="domain" description="Integral membrane bound transporter" evidence="6">
    <location>
        <begin position="372"/>
        <end position="498"/>
    </location>
</feature>
<dbReference type="Proteomes" id="UP000282892">
    <property type="component" value="Chromosome"/>
</dbReference>
<dbReference type="KEGG" id="nmk:CHR53_04925"/>
<sequence length="656" mass="72781">MTEDHFVYTKTKLAKKEVWVLKKMNSATWFSLIKQAFKIKKNPLPWTKAVCAGSCAAIPSLIGLLTGNLAYGMQAGIGAFTFLYVFNEPYAQRAKKLFWVMIGLSLSVGVGTILAPFPIFSALMLGVIGAVGTFIFGALQIPGPAAIFFILCFSMTSGMPINPALAPVRAGLVLLGGLLSWLIGMAGWLHRPHEPEIRAVKKVYLKLAGYLDSIGTEQLNLARHQAVIQMKDTEDVLKAGYISWRTTDLYKRLILLSNHANDIFLYVMERFPGRKQKMPVEAVKALRGIVGTIDHKMNTRLKFRLPEKMDKDLNELFRKIFDADAIMNEPISKINREITISKRSLGTVFGGVFDKNSIVFISAVRYGVILMIAALAAYSFDFYRSYWIPLSCAAVMLGSTIISTFHRAIQRTFGTIIGILAASIILSAKPQGIFIVFIIFTLTTLTELFIVRNYALAAMFITPNALLIAESSTHLHKISVFASARMVDVIIGCLIGLIGTYLTGRRTASSRLPHVLAKTIRSQMQYLHSLFSAQSQYPSSEQNPAHGKMHTNLTNLKIIYSTALGELSNNRTALESLWPAIHSLEQLGYHLDSCLKNSVRTVLPDESLAQLLLVFEAMANAVERKQSVVKKTVPEITDFPEIHKEVVDLQNALRTK</sequence>
<dbReference type="EMBL" id="CP022572">
    <property type="protein sequence ID" value="AZU60659.1"/>
    <property type="molecule type" value="Genomic_DNA"/>
</dbReference>
<evidence type="ECO:0000256" key="4">
    <source>
        <dbReference type="ARBA" id="ARBA00023136"/>
    </source>
</evidence>
<keyword evidence="2 5" id="KW-0812">Transmembrane</keyword>
<dbReference type="GO" id="GO:0016020">
    <property type="term" value="C:membrane"/>
    <property type="evidence" value="ECO:0007669"/>
    <property type="project" value="UniProtKB-SubCell"/>
</dbReference>
<feature type="transmembrane region" description="Helical" evidence="5">
    <location>
        <begin position="69"/>
        <end position="86"/>
    </location>
</feature>
<organism evidence="7 8">
    <name type="scientific">Neobacillus mesonae</name>
    <dbReference type="NCBI Taxonomy" id="1193713"/>
    <lineage>
        <taxon>Bacteria</taxon>
        <taxon>Bacillati</taxon>
        <taxon>Bacillota</taxon>
        <taxon>Bacilli</taxon>
        <taxon>Bacillales</taxon>
        <taxon>Bacillaceae</taxon>
        <taxon>Neobacillus</taxon>
    </lineage>
</organism>
<evidence type="ECO:0000256" key="2">
    <source>
        <dbReference type="ARBA" id="ARBA00022692"/>
    </source>
</evidence>
<dbReference type="AlphaFoldDB" id="A0A3T0HU54"/>
<feature type="transmembrane region" description="Helical" evidence="5">
    <location>
        <begin position="386"/>
        <end position="405"/>
    </location>
</feature>
<keyword evidence="3 5" id="KW-1133">Transmembrane helix</keyword>
<comment type="subcellular location">
    <subcellularLocation>
        <location evidence="1">Membrane</location>
        <topology evidence="1">Multi-pass membrane protein</topology>
    </subcellularLocation>
</comment>
<keyword evidence="8" id="KW-1185">Reference proteome</keyword>
<feature type="transmembrane region" description="Helical" evidence="5">
    <location>
        <begin position="449"/>
        <end position="468"/>
    </location>
</feature>
<protein>
    <recommendedName>
        <fullName evidence="6">Integral membrane bound transporter domain-containing protein</fullName>
    </recommendedName>
</protein>
<feature type="transmembrane region" description="Helical" evidence="5">
    <location>
        <begin position="417"/>
        <end position="443"/>
    </location>
</feature>
<feature type="transmembrane region" description="Helical" evidence="5">
    <location>
        <begin position="480"/>
        <end position="502"/>
    </location>
</feature>
<reference evidence="7 8" key="1">
    <citation type="submission" date="2017-07" db="EMBL/GenBank/DDBJ databases">
        <title>The complete genome sequence of Bacillus mesonae strain H20-5, an efficient strain improving plant abiotic stress resistance.</title>
        <authorList>
            <person name="Kim S.Y."/>
            <person name="Song H."/>
            <person name="Sang M.K."/>
            <person name="Weon H.-Y."/>
            <person name="Song J."/>
        </authorList>
    </citation>
    <scope>NUCLEOTIDE SEQUENCE [LARGE SCALE GENOMIC DNA]</scope>
    <source>
        <strain evidence="7 8">H20-5</strain>
    </source>
</reference>
<evidence type="ECO:0000313" key="8">
    <source>
        <dbReference type="Proteomes" id="UP000282892"/>
    </source>
</evidence>
<keyword evidence="4 5" id="KW-0472">Membrane</keyword>
<dbReference type="OrthoDB" id="581879at2"/>
<name>A0A3T0HU54_9BACI</name>
<gene>
    <name evidence="7" type="ORF">CHR53_04925</name>
</gene>
<dbReference type="InterPro" id="IPR049453">
    <property type="entry name" value="Memb_transporter_dom"/>
</dbReference>
<feature type="transmembrane region" description="Helical" evidence="5">
    <location>
        <begin position="171"/>
        <end position="189"/>
    </location>
</feature>